<keyword evidence="10" id="KW-0198">Cysteine biosynthesis</keyword>
<evidence type="ECO:0000256" key="9">
    <source>
        <dbReference type="ARBA" id="ARBA00022737"/>
    </source>
</evidence>
<evidence type="ECO:0000256" key="2">
    <source>
        <dbReference type="ARBA" id="ARBA00004876"/>
    </source>
</evidence>
<dbReference type="RefSeq" id="WP_267738259.1">
    <property type="nucleotide sequence ID" value="NZ_CP113089.1"/>
</dbReference>
<evidence type="ECO:0000256" key="8">
    <source>
        <dbReference type="ARBA" id="ARBA00022679"/>
    </source>
</evidence>
<evidence type="ECO:0000256" key="13">
    <source>
        <dbReference type="PIRNR" id="PIRNR000441"/>
    </source>
</evidence>
<evidence type="ECO:0000256" key="1">
    <source>
        <dbReference type="ARBA" id="ARBA00004496"/>
    </source>
</evidence>
<dbReference type="InterPro" id="IPR053376">
    <property type="entry name" value="Serine_acetyltransferase"/>
</dbReference>
<dbReference type="Gene3D" id="2.160.10.10">
    <property type="entry name" value="Hexapeptide repeat proteins"/>
    <property type="match status" value="1"/>
</dbReference>
<dbReference type="EC" id="2.3.1.30" evidence="4 13"/>
<dbReference type="FunFam" id="2.160.10.10:FF:000007">
    <property type="entry name" value="Serine acetyltransferase"/>
    <property type="match status" value="1"/>
</dbReference>
<dbReference type="CDD" id="cd03354">
    <property type="entry name" value="LbH_SAT"/>
    <property type="match status" value="1"/>
</dbReference>
<dbReference type="InterPro" id="IPR045304">
    <property type="entry name" value="LbH_SAT"/>
</dbReference>
<dbReference type="SUPFAM" id="SSF51161">
    <property type="entry name" value="Trimeric LpxA-like enzymes"/>
    <property type="match status" value="1"/>
</dbReference>
<keyword evidence="7" id="KW-0028">Amino-acid biosynthesis</keyword>
<gene>
    <name evidence="14" type="primary">cysE</name>
    <name evidence="14" type="ORF">OVN18_03885</name>
</gene>
<dbReference type="InterPro" id="IPR018357">
    <property type="entry name" value="Hexapep_transf_CS"/>
</dbReference>
<dbReference type="KEGG" id="mdb:OVN18_03885"/>
<dbReference type="InterPro" id="IPR042122">
    <property type="entry name" value="Ser_AcTrfase_N_sf"/>
</dbReference>
<dbReference type="AlphaFoldDB" id="A0A9E8MND4"/>
<comment type="catalytic activity">
    <reaction evidence="12 13">
        <text>L-serine + acetyl-CoA = O-acetyl-L-serine + CoA</text>
        <dbReference type="Rhea" id="RHEA:24560"/>
        <dbReference type="ChEBI" id="CHEBI:33384"/>
        <dbReference type="ChEBI" id="CHEBI:57287"/>
        <dbReference type="ChEBI" id="CHEBI:57288"/>
        <dbReference type="ChEBI" id="CHEBI:58340"/>
        <dbReference type="EC" id="2.3.1.30"/>
    </reaction>
</comment>
<accession>A0A9E8MND4</accession>
<evidence type="ECO:0000256" key="12">
    <source>
        <dbReference type="ARBA" id="ARBA00049486"/>
    </source>
</evidence>
<keyword evidence="8 13" id="KW-0808">Transferase</keyword>
<evidence type="ECO:0000256" key="10">
    <source>
        <dbReference type="ARBA" id="ARBA00023192"/>
    </source>
</evidence>
<reference evidence="14" key="1">
    <citation type="submission" date="2022-11" db="EMBL/GenBank/DDBJ databases">
        <title>Description of Microcella daejonensis nov. sp, isolated from riverside soil.</title>
        <authorList>
            <person name="Molina K.M."/>
            <person name="Kim S.B."/>
        </authorList>
    </citation>
    <scope>NUCLEOTIDE SEQUENCE</scope>
    <source>
        <strain evidence="14">MMS21-STM12</strain>
    </source>
</reference>
<evidence type="ECO:0000256" key="5">
    <source>
        <dbReference type="ARBA" id="ARBA00018522"/>
    </source>
</evidence>
<dbReference type="Proteomes" id="UP001164706">
    <property type="component" value="Chromosome"/>
</dbReference>
<dbReference type="Gene3D" id="1.10.3130.10">
    <property type="entry name" value="serine acetyltransferase, domain 1"/>
    <property type="match status" value="1"/>
</dbReference>
<dbReference type="GO" id="GO:0009001">
    <property type="term" value="F:serine O-acetyltransferase activity"/>
    <property type="evidence" value="ECO:0007669"/>
    <property type="project" value="UniProtKB-EC"/>
</dbReference>
<dbReference type="InterPro" id="IPR011004">
    <property type="entry name" value="Trimer_LpxA-like_sf"/>
</dbReference>
<comment type="pathway">
    <text evidence="2">Amino-acid biosynthesis; L-cysteine biosynthesis; L-cysteine from L-serine: step 1/2.</text>
</comment>
<dbReference type="PROSITE" id="PS00101">
    <property type="entry name" value="HEXAPEP_TRANSFERASES"/>
    <property type="match status" value="1"/>
</dbReference>
<evidence type="ECO:0000313" key="15">
    <source>
        <dbReference type="Proteomes" id="UP001164706"/>
    </source>
</evidence>
<dbReference type="PANTHER" id="PTHR42811">
    <property type="entry name" value="SERINE ACETYLTRANSFERASE"/>
    <property type="match status" value="1"/>
</dbReference>
<comment type="similarity">
    <text evidence="3 13">Belongs to the transferase hexapeptide repeat family.</text>
</comment>
<sequence length="187" mass="19787">MSIRDDIRTARLRDPAARSGLEVFLTSSGLHAVWWHRLAHRLWNAGAKLLARLISQWSKFLTGIEIHPGATIGARFFIDHGTGVVIGETAEIGDDVMLYHGVTLGGRSLETGKRHPTVQDGVLIGAGATVLGPITIGARSQIGALALVVRDVPADSVATGIPAVSRPLRSDGAPGADGFWIDPAIHI</sequence>
<name>A0A9E8MND4_9MICO</name>
<dbReference type="GO" id="GO:0006535">
    <property type="term" value="P:cysteine biosynthetic process from serine"/>
    <property type="evidence" value="ECO:0007669"/>
    <property type="project" value="InterPro"/>
</dbReference>
<organism evidence="14 15">
    <name type="scientific">Microcella daejeonensis</name>
    <dbReference type="NCBI Taxonomy" id="2994971"/>
    <lineage>
        <taxon>Bacteria</taxon>
        <taxon>Bacillati</taxon>
        <taxon>Actinomycetota</taxon>
        <taxon>Actinomycetes</taxon>
        <taxon>Micrococcales</taxon>
        <taxon>Microbacteriaceae</taxon>
        <taxon>Microcella</taxon>
    </lineage>
</organism>
<protein>
    <recommendedName>
        <fullName evidence="5 13">Serine acetyltransferase</fullName>
        <ecNumber evidence="4 13">2.3.1.30</ecNumber>
    </recommendedName>
</protein>
<dbReference type="PIRSF" id="PIRSF000441">
    <property type="entry name" value="CysE"/>
    <property type="match status" value="1"/>
</dbReference>
<keyword evidence="6" id="KW-0963">Cytoplasm</keyword>
<keyword evidence="11 13" id="KW-0012">Acyltransferase</keyword>
<keyword evidence="15" id="KW-1185">Reference proteome</keyword>
<evidence type="ECO:0000256" key="11">
    <source>
        <dbReference type="ARBA" id="ARBA00023315"/>
    </source>
</evidence>
<dbReference type="FunFam" id="1.10.3130.10:FF:000003">
    <property type="entry name" value="Serine acetyltransferase"/>
    <property type="match status" value="1"/>
</dbReference>
<dbReference type="EMBL" id="CP113089">
    <property type="protein sequence ID" value="WAB82157.1"/>
    <property type="molecule type" value="Genomic_DNA"/>
</dbReference>
<evidence type="ECO:0000256" key="3">
    <source>
        <dbReference type="ARBA" id="ARBA00007274"/>
    </source>
</evidence>
<evidence type="ECO:0000256" key="4">
    <source>
        <dbReference type="ARBA" id="ARBA00013266"/>
    </source>
</evidence>
<dbReference type="InterPro" id="IPR005881">
    <property type="entry name" value="Ser_O-AcTrfase"/>
</dbReference>
<dbReference type="GO" id="GO:0005737">
    <property type="term" value="C:cytoplasm"/>
    <property type="evidence" value="ECO:0007669"/>
    <property type="project" value="UniProtKB-SubCell"/>
</dbReference>
<dbReference type="NCBIfam" id="NF041874">
    <property type="entry name" value="EPS_EpsC"/>
    <property type="match status" value="1"/>
</dbReference>
<keyword evidence="9" id="KW-0677">Repeat</keyword>
<evidence type="ECO:0000256" key="7">
    <source>
        <dbReference type="ARBA" id="ARBA00022605"/>
    </source>
</evidence>
<dbReference type="NCBIfam" id="TIGR01172">
    <property type="entry name" value="cysE"/>
    <property type="match status" value="1"/>
</dbReference>
<proteinExistence type="inferred from homology"/>
<comment type="subcellular location">
    <subcellularLocation>
        <location evidence="1">Cytoplasm</location>
    </subcellularLocation>
</comment>
<evidence type="ECO:0000313" key="14">
    <source>
        <dbReference type="EMBL" id="WAB82157.1"/>
    </source>
</evidence>
<evidence type="ECO:0000256" key="6">
    <source>
        <dbReference type="ARBA" id="ARBA00022490"/>
    </source>
</evidence>